<name>A0A0L0NUM0_CANAR</name>
<sequence>METVYTLCKSNDVEMTAISMLLCKTFAFLLLPVGAQGYTCQCVNEKLGKGSCGIDFFACAACAGAK</sequence>
<dbReference type="EMBL" id="LGST01000041">
    <property type="protein sequence ID" value="KND97728.1"/>
    <property type="molecule type" value="Genomic_DNA"/>
</dbReference>
<evidence type="ECO:0000313" key="1">
    <source>
        <dbReference type="EMBL" id="KND97728.1"/>
    </source>
</evidence>
<dbReference type="VEuPathDB" id="FungiDB:QG37_06137"/>
<dbReference type="AlphaFoldDB" id="A0A0L0NUM0"/>
<protein>
    <submittedName>
        <fullName evidence="1">Uncharacterized protein</fullName>
    </submittedName>
</protein>
<evidence type="ECO:0000313" key="2">
    <source>
        <dbReference type="Proteomes" id="UP000037122"/>
    </source>
</evidence>
<comment type="caution">
    <text evidence="1">The sequence shown here is derived from an EMBL/GenBank/DDBJ whole genome shotgun (WGS) entry which is preliminary data.</text>
</comment>
<accession>A0A0L0NUM0</accession>
<reference evidence="2" key="1">
    <citation type="journal article" date="2015" name="BMC Genomics">
        <title>Draft genome of a commonly misdiagnosed multidrug resistant pathogen Candida auris.</title>
        <authorList>
            <person name="Chatterjee S."/>
            <person name="Alampalli S.V."/>
            <person name="Nageshan R.K."/>
            <person name="Chettiar S.T."/>
            <person name="Joshi S."/>
            <person name="Tatu U.S."/>
        </authorList>
    </citation>
    <scope>NUCLEOTIDE SEQUENCE [LARGE SCALE GENOMIC DNA]</scope>
    <source>
        <strain evidence="2">6684</strain>
    </source>
</reference>
<gene>
    <name evidence="1" type="ORF">QG37_06137</name>
</gene>
<proteinExistence type="predicted"/>
<organism evidence="1 2">
    <name type="scientific">Candidozyma auris</name>
    <name type="common">Yeast</name>
    <name type="synonym">Candida auris</name>
    <dbReference type="NCBI Taxonomy" id="498019"/>
    <lineage>
        <taxon>Eukaryota</taxon>
        <taxon>Fungi</taxon>
        <taxon>Dikarya</taxon>
        <taxon>Ascomycota</taxon>
        <taxon>Saccharomycotina</taxon>
        <taxon>Pichiomycetes</taxon>
        <taxon>Metschnikowiaceae</taxon>
        <taxon>Candidozyma</taxon>
    </lineage>
</organism>
<dbReference type="Proteomes" id="UP000037122">
    <property type="component" value="Unassembled WGS sequence"/>
</dbReference>